<keyword evidence="2" id="KW-1185">Reference proteome</keyword>
<gene>
    <name evidence="1" type="ORF">SAMN04487944_1202</name>
</gene>
<dbReference type="Proteomes" id="UP000199687">
    <property type="component" value="Unassembled WGS sequence"/>
</dbReference>
<reference evidence="1 2" key="1">
    <citation type="submission" date="2016-10" db="EMBL/GenBank/DDBJ databases">
        <authorList>
            <person name="de Groot N.N."/>
        </authorList>
    </citation>
    <scope>NUCLEOTIDE SEQUENCE [LARGE SCALE GENOMIC DNA]</scope>
    <source>
        <strain evidence="1 2">CGMCC 1.7727</strain>
    </source>
</reference>
<organism evidence="1 2">
    <name type="scientific">Gracilibacillus ureilyticus</name>
    <dbReference type="NCBI Taxonomy" id="531814"/>
    <lineage>
        <taxon>Bacteria</taxon>
        <taxon>Bacillati</taxon>
        <taxon>Bacillota</taxon>
        <taxon>Bacilli</taxon>
        <taxon>Bacillales</taxon>
        <taxon>Bacillaceae</taxon>
        <taxon>Gracilibacillus</taxon>
    </lineage>
</organism>
<name>A0A1H9UYQ9_9BACI</name>
<dbReference type="RefSeq" id="WP_089743157.1">
    <property type="nucleotide sequence ID" value="NZ_FOGL01000020.1"/>
</dbReference>
<evidence type="ECO:0000313" key="1">
    <source>
        <dbReference type="EMBL" id="SES14177.1"/>
    </source>
</evidence>
<protein>
    <submittedName>
        <fullName evidence="1">Uncharacterized protein</fullName>
    </submittedName>
</protein>
<sequence>MLHTARFYIDLAKDEAYLIERNLGITLEQLKYKVGKKFVGITAWVIQKYGIRLFFTVDFVKLLNKSNIQEADYEQIERKIDEFILFVFHDASFLDRICMTRLDYRRDVQIPMVERELLLSLYRKTTSKHRHQVKDLRYKTTLYFNSKSIISCVYGKPEL</sequence>
<evidence type="ECO:0000313" key="2">
    <source>
        <dbReference type="Proteomes" id="UP000199687"/>
    </source>
</evidence>
<dbReference type="AlphaFoldDB" id="A0A1H9UYQ9"/>
<dbReference type="EMBL" id="FOGL01000020">
    <property type="protein sequence ID" value="SES14177.1"/>
    <property type="molecule type" value="Genomic_DNA"/>
</dbReference>
<accession>A0A1H9UYQ9</accession>
<dbReference type="OrthoDB" id="2786627at2"/>
<proteinExistence type="predicted"/>